<dbReference type="STRING" id="767519.SAMN05216559_3272"/>
<keyword evidence="1" id="KW-0472">Membrane</keyword>
<protein>
    <submittedName>
        <fullName evidence="2">Uncharacterized protein</fullName>
    </submittedName>
</protein>
<feature type="transmembrane region" description="Helical" evidence="1">
    <location>
        <begin position="6"/>
        <end position="23"/>
    </location>
</feature>
<evidence type="ECO:0000256" key="1">
    <source>
        <dbReference type="SAM" id="Phobius"/>
    </source>
</evidence>
<keyword evidence="1" id="KW-0812">Transmembrane</keyword>
<dbReference type="EMBL" id="FOZK01000003">
    <property type="protein sequence ID" value="SFS07701.1"/>
    <property type="molecule type" value="Genomic_DNA"/>
</dbReference>
<sequence>MNRARLVSLVWVLYGATQLYWAWVKSVDYTDGQGALYVACCGLAMAGGLVGVVDPDRFMPDDVPDWLLVSQVLALAGTVVSGYLMWG</sequence>
<dbReference type="Proteomes" id="UP000199062">
    <property type="component" value="Unassembled WGS sequence"/>
</dbReference>
<feature type="transmembrane region" description="Helical" evidence="1">
    <location>
        <begin position="66"/>
        <end position="86"/>
    </location>
</feature>
<name>A0A1I6LW48_9EURY</name>
<reference evidence="2 3" key="1">
    <citation type="submission" date="2016-10" db="EMBL/GenBank/DDBJ databases">
        <authorList>
            <person name="de Groot N.N."/>
        </authorList>
    </citation>
    <scope>NUCLEOTIDE SEQUENCE [LARGE SCALE GENOMIC DNA]</scope>
    <source>
        <strain evidence="2 3">CGMCC 1.10457</strain>
    </source>
</reference>
<keyword evidence="1" id="KW-1133">Transmembrane helix</keyword>
<dbReference type="RefSeq" id="WP_089817651.1">
    <property type="nucleotide sequence ID" value="NZ_FOZK01000003.1"/>
</dbReference>
<evidence type="ECO:0000313" key="2">
    <source>
        <dbReference type="EMBL" id="SFS07701.1"/>
    </source>
</evidence>
<keyword evidence="3" id="KW-1185">Reference proteome</keyword>
<feature type="transmembrane region" description="Helical" evidence="1">
    <location>
        <begin position="35"/>
        <end position="54"/>
    </location>
</feature>
<proteinExistence type="predicted"/>
<accession>A0A1I6LW48</accession>
<dbReference type="AlphaFoldDB" id="A0A1I6LW48"/>
<evidence type="ECO:0000313" key="3">
    <source>
        <dbReference type="Proteomes" id="UP000199062"/>
    </source>
</evidence>
<gene>
    <name evidence="2" type="ORF">SAMN05216559_3272</name>
</gene>
<organism evidence="2 3">
    <name type="scientific">Halomicrobium zhouii</name>
    <dbReference type="NCBI Taxonomy" id="767519"/>
    <lineage>
        <taxon>Archaea</taxon>
        <taxon>Methanobacteriati</taxon>
        <taxon>Methanobacteriota</taxon>
        <taxon>Stenosarchaea group</taxon>
        <taxon>Halobacteria</taxon>
        <taxon>Halobacteriales</taxon>
        <taxon>Haloarculaceae</taxon>
        <taxon>Halomicrobium</taxon>
    </lineage>
</organism>